<reference evidence="2" key="1">
    <citation type="submission" date="2014-06" db="EMBL/GenBank/DDBJ databases">
        <authorList>
            <person name="Berkman P.J."/>
        </authorList>
    </citation>
    <scope>NUCLEOTIDE SEQUENCE [LARGE SCALE GENOMIC DNA]</scope>
</reference>
<dbReference type="EMBL" id="CCFA01002874">
    <property type="protein sequence ID" value="CDW98156.1"/>
    <property type="molecule type" value="Genomic_DNA"/>
</dbReference>
<proteinExistence type="predicted"/>
<accession>A0A0F7S715</accession>
<evidence type="ECO:0000313" key="2">
    <source>
        <dbReference type="Proteomes" id="UP000242770"/>
    </source>
</evidence>
<name>A0A0F7S715_9BASI</name>
<evidence type="ECO:0000313" key="1">
    <source>
        <dbReference type="EMBL" id="CDW98156.1"/>
    </source>
</evidence>
<protein>
    <submittedName>
        <fullName evidence="1">Uncharacterized protein</fullName>
    </submittedName>
</protein>
<dbReference type="AlphaFoldDB" id="A0A0F7S715"/>
<keyword evidence="2" id="KW-1185">Reference proteome</keyword>
<dbReference type="Proteomes" id="UP000242770">
    <property type="component" value="Unassembled WGS sequence"/>
</dbReference>
<gene>
    <name evidence="1" type="primary">SSCI48510.1</name>
</gene>
<organism evidence="1 2">
    <name type="scientific">Sporisorium scitamineum</name>
    <dbReference type="NCBI Taxonomy" id="49012"/>
    <lineage>
        <taxon>Eukaryota</taxon>
        <taxon>Fungi</taxon>
        <taxon>Dikarya</taxon>
        <taxon>Basidiomycota</taxon>
        <taxon>Ustilaginomycotina</taxon>
        <taxon>Ustilaginomycetes</taxon>
        <taxon>Ustilaginales</taxon>
        <taxon>Ustilaginaceae</taxon>
        <taxon>Sporisorium</taxon>
    </lineage>
</organism>
<sequence length="64" mass="7161">MSPFCKNKQSRNRKGPLLFPTLAAFSVVLHFASLCISYRPPPPSSAAACLTYHRLLRYLCFTDG</sequence>